<keyword evidence="3" id="KW-1185">Reference proteome</keyword>
<dbReference type="OrthoDB" id="9780660at2"/>
<dbReference type="STRING" id="39480.EUAN_19080"/>
<dbReference type="NCBIfam" id="TIGR00762">
    <property type="entry name" value="DegV"/>
    <property type="match status" value="1"/>
</dbReference>
<accession>A0A1S1V7N5</accession>
<gene>
    <name evidence="2" type="ORF">EUAN_19080</name>
</gene>
<dbReference type="Pfam" id="PF02645">
    <property type="entry name" value="DegV"/>
    <property type="match status" value="1"/>
</dbReference>
<keyword evidence="1" id="KW-0446">Lipid-binding</keyword>
<dbReference type="AlphaFoldDB" id="A0A1S1V7N5"/>
<dbReference type="Gene3D" id="3.30.1180.10">
    <property type="match status" value="1"/>
</dbReference>
<dbReference type="PROSITE" id="PS51482">
    <property type="entry name" value="DEGV"/>
    <property type="match status" value="1"/>
</dbReference>
<dbReference type="Proteomes" id="UP000180254">
    <property type="component" value="Unassembled WGS sequence"/>
</dbReference>
<evidence type="ECO:0000256" key="1">
    <source>
        <dbReference type="ARBA" id="ARBA00023121"/>
    </source>
</evidence>
<evidence type="ECO:0000313" key="3">
    <source>
        <dbReference type="Proteomes" id="UP000180254"/>
    </source>
</evidence>
<dbReference type="SUPFAM" id="SSF82549">
    <property type="entry name" value="DAK1/DegV-like"/>
    <property type="match status" value="1"/>
</dbReference>
<protein>
    <submittedName>
        <fullName evidence="2">DegV domain-containing protein</fullName>
    </submittedName>
</protein>
<evidence type="ECO:0000313" key="2">
    <source>
        <dbReference type="EMBL" id="OHW61729.1"/>
    </source>
</evidence>
<comment type="caution">
    <text evidence="2">The sequence shown here is derived from an EMBL/GenBank/DDBJ whole genome shotgun (WGS) entry which is preliminary data.</text>
</comment>
<dbReference type="InterPro" id="IPR050270">
    <property type="entry name" value="DegV_domain_contain"/>
</dbReference>
<dbReference type="InterPro" id="IPR003797">
    <property type="entry name" value="DegV"/>
</dbReference>
<dbReference type="Gene3D" id="3.40.50.10170">
    <property type="match status" value="1"/>
</dbReference>
<sequence length="278" mass="30538">MKKTYIVIDSTSYAEAEFIEKHGIEVVPLSVELGGEVFKEGLPGTYGEYYEKLKASGEFPTTSQPAVGDFQQAYERLFERGADRILVITFSSGLSGTNNSAKLAADLMEGREIKVIDSFTAAGIYRYIVEKSVELLESGAELEDIESEVKRIRDSSNIDLTVDTLEYLKRGGRLTNIQAMVGSLLSIKPVVSLLEGRLLGNGKFRGKKKALKEIVDRIPENPVHITVHHVQCLEEARKIADELAEKYIDTEIVISELGPVIGSHLGPGGIGVCTVYKK</sequence>
<dbReference type="RefSeq" id="WP_071063996.1">
    <property type="nucleotide sequence ID" value="NZ_MKIE01000008.1"/>
</dbReference>
<dbReference type="PANTHER" id="PTHR33434">
    <property type="entry name" value="DEGV DOMAIN-CONTAINING PROTEIN DR_1986-RELATED"/>
    <property type="match status" value="1"/>
</dbReference>
<dbReference type="InterPro" id="IPR043168">
    <property type="entry name" value="DegV_C"/>
</dbReference>
<name>A0A1S1V7N5_9FIRM</name>
<dbReference type="GO" id="GO:0008289">
    <property type="term" value="F:lipid binding"/>
    <property type="evidence" value="ECO:0007669"/>
    <property type="project" value="UniProtKB-KW"/>
</dbReference>
<dbReference type="EMBL" id="MKIE01000008">
    <property type="protein sequence ID" value="OHW61729.1"/>
    <property type="molecule type" value="Genomic_DNA"/>
</dbReference>
<dbReference type="PANTHER" id="PTHR33434:SF2">
    <property type="entry name" value="FATTY ACID-BINDING PROTEIN TM_1468"/>
    <property type="match status" value="1"/>
</dbReference>
<proteinExistence type="predicted"/>
<organism evidence="2 3">
    <name type="scientific">Andreesenia angusta</name>
    <dbReference type="NCBI Taxonomy" id="39480"/>
    <lineage>
        <taxon>Bacteria</taxon>
        <taxon>Bacillati</taxon>
        <taxon>Bacillota</taxon>
        <taxon>Tissierellia</taxon>
        <taxon>Tissierellales</taxon>
        <taxon>Gottschalkiaceae</taxon>
        <taxon>Andreesenia</taxon>
    </lineage>
</organism>
<reference evidence="2 3" key="1">
    <citation type="submission" date="2016-09" db="EMBL/GenBank/DDBJ databases">
        <title>Genome sequence of Eubacterium angustum.</title>
        <authorList>
            <person name="Poehlein A."/>
            <person name="Daniel R."/>
        </authorList>
    </citation>
    <scope>NUCLEOTIDE SEQUENCE [LARGE SCALE GENOMIC DNA]</scope>
    <source>
        <strain evidence="2 3">DSM 1989</strain>
    </source>
</reference>